<proteinExistence type="predicted"/>
<dbReference type="PROSITE" id="PS50977">
    <property type="entry name" value="HTH_TETR_2"/>
    <property type="match status" value="1"/>
</dbReference>
<evidence type="ECO:0000256" key="1">
    <source>
        <dbReference type="ARBA" id="ARBA00023125"/>
    </source>
</evidence>
<feature type="DNA-binding region" description="H-T-H motif" evidence="2">
    <location>
        <begin position="50"/>
        <end position="69"/>
    </location>
</feature>
<dbReference type="InterPro" id="IPR001647">
    <property type="entry name" value="HTH_TetR"/>
</dbReference>
<dbReference type="InterPro" id="IPR039532">
    <property type="entry name" value="TetR_C_Firmicutes"/>
</dbReference>
<dbReference type="GO" id="GO:0003677">
    <property type="term" value="F:DNA binding"/>
    <property type="evidence" value="ECO:0007669"/>
    <property type="project" value="UniProtKB-UniRule"/>
</dbReference>
<reference evidence="4 5" key="1">
    <citation type="submission" date="2019-01" db="EMBL/GenBank/DDBJ databases">
        <title>Draft genomes of a novel of Aminipila strains.</title>
        <authorList>
            <person name="Ma S."/>
        </authorList>
    </citation>
    <scope>NUCLEOTIDE SEQUENCE [LARGE SCALE GENOMIC DNA]</scope>
    <source>
        <strain evidence="5">JN-39</strain>
    </source>
</reference>
<organism evidence="4 5">
    <name type="scientific">Aminipila luticellarii</name>
    <dbReference type="NCBI Taxonomy" id="2507160"/>
    <lineage>
        <taxon>Bacteria</taxon>
        <taxon>Bacillati</taxon>
        <taxon>Bacillota</taxon>
        <taxon>Clostridia</taxon>
        <taxon>Peptostreptococcales</taxon>
        <taxon>Anaerovoracaceae</taxon>
        <taxon>Aminipila</taxon>
    </lineage>
</organism>
<keyword evidence="1 2" id="KW-0238">DNA-binding</keyword>
<dbReference type="InterPro" id="IPR009057">
    <property type="entry name" value="Homeodomain-like_sf"/>
</dbReference>
<dbReference type="EMBL" id="CP035281">
    <property type="protein sequence ID" value="QAT43497.1"/>
    <property type="molecule type" value="Genomic_DNA"/>
</dbReference>
<keyword evidence="5" id="KW-1185">Reference proteome</keyword>
<dbReference type="SUPFAM" id="SSF46689">
    <property type="entry name" value="Homeodomain-like"/>
    <property type="match status" value="1"/>
</dbReference>
<protein>
    <submittedName>
        <fullName evidence="4">TetR/AcrR family transcriptional regulator</fullName>
    </submittedName>
</protein>
<dbReference type="OrthoDB" id="9810250at2"/>
<sequence length="224" mass="26287">MQSQHWAEGKGGVIAIEEENMDSKRVQETKGKIRDAFLELYKQKRMEKISIKEITDKAGINRGTFYVYYTDIYDLKEKVEAEAIERIREHAIPVVRGLIRSQKIDMKLLPKEFFYEEQSILELFFGESAEINSVNKLKKIMQDTVTEMFGLKKDVVDWEKSSLKYALEYVSAAQLGVIGYWFRHKMELPMEELGKRLEEINLTGCITYMIKELKVQEDREKKPV</sequence>
<gene>
    <name evidence="4" type="ORF">EQM06_09865</name>
</gene>
<dbReference type="PANTHER" id="PTHR43479">
    <property type="entry name" value="ACREF/ENVCD OPERON REPRESSOR-RELATED"/>
    <property type="match status" value="1"/>
</dbReference>
<dbReference type="Gene3D" id="1.10.357.10">
    <property type="entry name" value="Tetracycline Repressor, domain 2"/>
    <property type="match status" value="1"/>
</dbReference>
<dbReference type="InterPro" id="IPR050624">
    <property type="entry name" value="HTH-type_Tx_Regulator"/>
</dbReference>
<dbReference type="Proteomes" id="UP000287601">
    <property type="component" value="Chromosome"/>
</dbReference>
<feature type="domain" description="HTH tetR-type" evidence="3">
    <location>
        <begin position="27"/>
        <end position="87"/>
    </location>
</feature>
<evidence type="ECO:0000313" key="4">
    <source>
        <dbReference type="EMBL" id="QAT43497.1"/>
    </source>
</evidence>
<dbReference type="KEGG" id="amij:EQM06_09865"/>
<evidence type="ECO:0000259" key="3">
    <source>
        <dbReference type="PROSITE" id="PS50977"/>
    </source>
</evidence>
<name>A0A410PX24_9FIRM</name>
<dbReference type="PANTHER" id="PTHR43479:SF7">
    <property type="entry name" value="TETR-FAMILY TRANSCRIPTIONAL REGULATOR"/>
    <property type="match status" value="1"/>
</dbReference>
<evidence type="ECO:0000313" key="5">
    <source>
        <dbReference type="Proteomes" id="UP000287601"/>
    </source>
</evidence>
<dbReference type="AlphaFoldDB" id="A0A410PX24"/>
<evidence type="ECO:0000256" key="2">
    <source>
        <dbReference type="PROSITE-ProRule" id="PRU00335"/>
    </source>
</evidence>
<accession>A0A410PX24</accession>
<dbReference type="Pfam" id="PF14278">
    <property type="entry name" value="TetR_C_8"/>
    <property type="match status" value="1"/>
</dbReference>